<dbReference type="NCBIfam" id="TIGR03624">
    <property type="entry name" value="putative hydrolase"/>
    <property type="match status" value="1"/>
</dbReference>
<dbReference type="AlphaFoldDB" id="A0A1H0FJP7"/>
<dbReference type="GO" id="GO:0016787">
    <property type="term" value="F:hydrolase activity"/>
    <property type="evidence" value="ECO:0007669"/>
    <property type="project" value="UniProtKB-KW"/>
</dbReference>
<dbReference type="PANTHER" id="PTHR39420">
    <property type="match status" value="1"/>
</dbReference>
<dbReference type="Pfam" id="PF10103">
    <property type="entry name" value="Zincin_2"/>
    <property type="match status" value="1"/>
</dbReference>
<sequence length="389" mass="42146">MVDWNLAVATAQRLTRPGPEVSRDEARAIVAELRTHARDSEAHVRAFTKMYGDDDGAGDGEGGGDAPPHGTPVLIVDRPGWVKANVAGFREVLAPLLAKMQARRPGGAGGVVLGTVGGKVTGVEVGMLLSFLSSRVLGQYETFAPPSREMPAGPVRPGPGESKAGRLLLVAPNIVHVERELDVDPHDFRLWVCLHEETHRTQFSAVPWLRDHIEGEIQSFLGETELDASTVVERVRQAVQSFAGQGGGKESEPEEEAAEDGGRSLMDLVQTPSQREILGRLTAVMSLLEGHADYVMDGVGPDVVPSVAEIREKFGQRRASGAGRLDQALRRLLGLDAKLRQYRDGERFVRAVVSEVGMDGFNRVWTSPNTLPTKSEIATPSTWLTRIHP</sequence>
<gene>
    <name evidence="2" type="ORF">SAMN05216259_106323</name>
</gene>
<evidence type="ECO:0000313" key="3">
    <source>
        <dbReference type="Proteomes" id="UP000199341"/>
    </source>
</evidence>
<dbReference type="NCBIfam" id="TIGR03883">
    <property type="entry name" value="DUF2342_F420"/>
    <property type="match status" value="1"/>
</dbReference>
<keyword evidence="2" id="KW-0378">Hydrolase</keyword>
<feature type="region of interest" description="Disordered" evidence="1">
    <location>
        <begin position="242"/>
        <end position="262"/>
    </location>
</feature>
<dbReference type="PANTHER" id="PTHR39420:SF1">
    <property type="entry name" value="HYDROLASE"/>
    <property type="match status" value="1"/>
</dbReference>
<accession>A0A1H0FJP7</accession>
<dbReference type="InterPro" id="IPR018766">
    <property type="entry name" value="Zinicin_2"/>
</dbReference>
<reference evidence="2 3" key="1">
    <citation type="submission" date="2016-10" db="EMBL/GenBank/DDBJ databases">
        <authorList>
            <person name="de Groot N.N."/>
        </authorList>
    </citation>
    <scope>NUCLEOTIDE SEQUENCE [LARGE SCALE GENOMIC DNA]</scope>
    <source>
        <strain evidence="2 3">CGMCC 4.2022</strain>
    </source>
</reference>
<dbReference type="STRING" id="310781.SAMN05216259_106323"/>
<dbReference type="SUPFAM" id="SSF55486">
    <property type="entry name" value="Metalloproteases ('zincins'), catalytic domain"/>
    <property type="match status" value="1"/>
</dbReference>
<dbReference type="EMBL" id="FNIE01000006">
    <property type="protein sequence ID" value="SDN94877.1"/>
    <property type="molecule type" value="Genomic_DNA"/>
</dbReference>
<organism evidence="2 3">
    <name type="scientific">Actinacidiphila guanduensis</name>
    <dbReference type="NCBI Taxonomy" id="310781"/>
    <lineage>
        <taxon>Bacteria</taxon>
        <taxon>Bacillati</taxon>
        <taxon>Actinomycetota</taxon>
        <taxon>Actinomycetes</taxon>
        <taxon>Kitasatosporales</taxon>
        <taxon>Streptomycetaceae</taxon>
        <taxon>Actinacidiphila</taxon>
    </lineage>
</organism>
<dbReference type="InterPro" id="IPR042271">
    <property type="entry name" value="Zinicin_2_N"/>
</dbReference>
<protein>
    <submittedName>
        <fullName evidence="2">Putative hydrolase/uncharacterized protein, coenzyme F420 biosynthesis associated</fullName>
    </submittedName>
</protein>
<dbReference type="Proteomes" id="UP000199341">
    <property type="component" value="Unassembled WGS sequence"/>
</dbReference>
<evidence type="ECO:0000313" key="2">
    <source>
        <dbReference type="EMBL" id="SDN94877.1"/>
    </source>
</evidence>
<evidence type="ECO:0000256" key="1">
    <source>
        <dbReference type="SAM" id="MobiDB-lite"/>
    </source>
</evidence>
<keyword evidence="3" id="KW-1185">Reference proteome</keyword>
<dbReference type="InterPro" id="IPR022454">
    <property type="entry name" value="CHP03883_F420-assoc"/>
</dbReference>
<proteinExistence type="predicted"/>
<dbReference type="Gene3D" id="1.20.150.30">
    <property type="entry name" value="Zincin-like metallopeptidase, N-terminal domain"/>
    <property type="match status" value="1"/>
</dbReference>
<name>A0A1H0FJP7_9ACTN</name>